<proteinExistence type="inferred from homology"/>
<organism evidence="6 7">
    <name type="scientific">Candidatus Nomurabacteria bacterium GW2011_GWA1_46_11</name>
    <dbReference type="NCBI Taxonomy" id="1618732"/>
    <lineage>
        <taxon>Bacteria</taxon>
        <taxon>Candidatus Nomuraibacteriota</taxon>
    </lineage>
</organism>
<dbReference type="InterPro" id="IPR027417">
    <property type="entry name" value="P-loop_NTPase"/>
</dbReference>
<dbReference type="FunFam" id="3.40.50.300:FF:000398">
    <property type="entry name" value="Type IV pilus assembly ATPase PilB"/>
    <property type="match status" value="1"/>
</dbReference>
<gene>
    <name evidence="6" type="ORF">UX31_C0037G0005</name>
</gene>
<dbReference type="Gene3D" id="3.40.50.300">
    <property type="entry name" value="P-loop containing nucleotide triphosphate hydrolases"/>
    <property type="match status" value="1"/>
</dbReference>
<keyword evidence="2" id="KW-0547">Nucleotide-binding</keyword>
<evidence type="ECO:0000256" key="1">
    <source>
        <dbReference type="ARBA" id="ARBA00006611"/>
    </source>
</evidence>
<dbReference type="GO" id="GO:0005886">
    <property type="term" value="C:plasma membrane"/>
    <property type="evidence" value="ECO:0007669"/>
    <property type="project" value="TreeGrafter"/>
</dbReference>
<feature type="domain" description="Bacterial type II secretion system protein E" evidence="4">
    <location>
        <begin position="172"/>
        <end position="558"/>
    </location>
</feature>
<dbReference type="SUPFAM" id="SSF160246">
    <property type="entry name" value="EspE N-terminal domain-like"/>
    <property type="match status" value="1"/>
</dbReference>
<name>A0A0G1NJ67_9BACT</name>
<comment type="caution">
    <text evidence="6">The sequence shown here is derived from an EMBL/GenBank/DDBJ whole genome shotgun (WGS) entry which is preliminary data.</text>
</comment>
<dbReference type="InterPro" id="IPR001482">
    <property type="entry name" value="T2SS/T4SS_dom"/>
</dbReference>
<feature type="domain" description="Type II secretion system protein GspE N-terminal" evidence="5">
    <location>
        <begin position="52"/>
        <end position="140"/>
    </location>
</feature>
<protein>
    <submittedName>
        <fullName evidence="6">General secretory pathway protein E</fullName>
    </submittedName>
</protein>
<dbReference type="PANTHER" id="PTHR30258:SF1">
    <property type="entry name" value="PROTEIN TRANSPORT PROTEIN HOFB HOMOLOG"/>
    <property type="match status" value="1"/>
</dbReference>
<dbReference type="Pfam" id="PF00437">
    <property type="entry name" value="T2SSE"/>
    <property type="match status" value="1"/>
</dbReference>
<dbReference type="InterPro" id="IPR007831">
    <property type="entry name" value="T2SS_GspE_N"/>
</dbReference>
<evidence type="ECO:0000313" key="7">
    <source>
        <dbReference type="Proteomes" id="UP000034107"/>
    </source>
</evidence>
<dbReference type="PANTHER" id="PTHR30258">
    <property type="entry name" value="TYPE II SECRETION SYSTEM PROTEIN GSPE-RELATED"/>
    <property type="match status" value="1"/>
</dbReference>
<dbReference type="Gene3D" id="3.30.450.90">
    <property type="match status" value="1"/>
</dbReference>
<accession>A0A0G1NJ67</accession>
<reference evidence="6 7" key="1">
    <citation type="journal article" date="2015" name="Nature">
        <title>rRNA introns, odd ribosomes, and small enigmatic genomes across a large radiation of phyla.</title>
        <authorList>
            <person name="Brown C.T."/>
            <person name="Hug L.A."/>
            <person name="Thomas B.C."/>
            <person name="Sharon I."/>
            <person name="Castelle C.J."/>
            <person name="Singh A."/>
            <person name="Wilkins M.J."/>
            <person name="Williams K.H."/>
            <person name="Banfield J.F."/>
        </authorList>
    </citation>
    <scope>NUCLEOTIDE SEQUENCE [LARGE SCALE GENOMIC DNA]</scope>
</reference>
<sequence>MEILLSEKKISKEDYDQVKLSFVTTGKDAVRGLVEAGKITEEDVVQAKAKFYNVPFVKLIDLATSPVAMSQVDQVIAKRFQVMPLEYKPETKELSLAMANPVDLTAIEFIEKKSGVRVKPFAAMPKEVAEAIEKRYEQSLSTEVTAALKETGADATAEVKTVDIRRVGELIKEAPIAKIVTTILEFAMRSRSSDVHIEPLEGRTRVRYRIDGILHEKLVLPRRIHDALVSRIKILSDMKIDEKRIPQDGRFNFKTETEEVDLRVSTLPTVFGEKIVMRLLKKTGGVPTLQELGLRGRALKNLEEAILRPHGIILVTGPTGSGKTTTLYSVLARINTVKVNVVTVEDPVEYQIAGVNQVQINPAAGLTFASGLRSFLRQDPNVIMVGEVRDQETSDLAIQAALTGHLVFSTLHTNNASGALPRLLDMHAEPYLLASTITAVVGQRVARKICPTCKKPYAPEKQVVDDIKAILNKLWLTPEKVQLFKGEGCDDCGHSGYKGRVGIFEVLPVSEKIGRLILEHAPAQGIEKQAVEEGMITMKQDGYLKIVEGVTTIDEILRVAQE</sequence>
<dbReference type="SUPFAM" id="SSF52540">
    <property type="entry name" value="P-loop containing nucleoside triphosphate hydrolases"/>
    <property type="match status" value="1"/>
</dbReference>
<evidence type="ECO:0000256" key="3">
    <source>
        <dbReference type="ARBA" id="ARBA00022840"/>
    </source>
</evidence>
<dbReference type="Pfam" id="PF05157">
    <property type="entry name" value="MshEN"/>
    <property type="match status" value="1"/>
</dbReference>
<dbReference type="InterPro" id="IPR037257">
    <property type="entry name" value="T2SS_E_N_sf"/>
</dbReference>
<evidence type="ECO:0000259" key="5">
    <source>
        <dbReference type="Pfam" id="PF05157"/>
    </source>
</evidence>
<evidence type="ECO:0000256" key="2">
    <source>
        <dbReference type="ARBA" id="ARBA00022741"/>
    </source>
</evidence>
<keyword evidence="3" id="KW-0067">ATP-binding</keyword>
<dbReference type="PATRIC" id="fig|1618732.3.peg.917"/>
<dbReference type="Gene3D" id="3.30.300.160">
    <property type="entry name" value="Type II secretion system, protein E, N-terminal domain"/>
    <property type="match status" value="1"/>
</dbReference>
<dbReference type="CDD" id="cd01129">
    <property type="entry name" value="PulE-GspE-like"/>
    <property type="match status" value="1"/>
</dbReference>
<dbReference type="EMBL" id="LCLS01000037">
    <property type="protein sequence ID" value="KKU20531.1"/>
    <property type="molecule type" value="Genomic_DNA"/>
</dbReference>
<dbReference type="AlphaFoldDB" id="A0A0G1NJ67"/>
<dbReference type="GO" id="GO:0005524">
    <property type="term" value="F:ATP binding"/>
    <property type="evidence" value="ECO:0007669"/>
    <property type="project" value="UniProtKB-KW"/>
</dbReference>
<dbReference type="Proteomes" id="UP000034107">
    <property type="component" value="Unassembled WGS sequence"/>
</dbReference>
<dbReference type="GO" id="GO:0016887">
    <property type="term" value="F:ATP hydrolysis activity"/>
    <property type="evidence" value="ECO:0007669"/>
    <property type="project" value="TreeGrafter"/>
</dbReference>
<comment type="similarity">
    <text evidence="1">Belongs to the GSP E family.</text>
</comment>
<evidence type="ECO:0000313" key="6">
    <source>
        <dbReference type="EMBL" id="KKU20531.1"/>
    </source>
</evidence>
<evidence type="ECO:0000259" key="4">
    <source>
        <dbReference type="Pfam" id="PF00437"/>
    </source>
</evidence>